<accession>A0ABW2QSX9</accession>
<evidence type="ECO:0000313" key="3">
    <source>
        <dbReference type="EMBL" id="MFC7410498.1"/>
    </source>
</evidence>
<reference evidence="4" key="1">
    <citation type="journal article" date="2019" name="Int. J. Syst. Evol. Microbiol.">
        <title>The Global Catalogue of Microorganisms (GCM) 10K type strain sequencing project: providing services to taxonomists for standard genome sequencing and annotation.</title>
        <authorList>
            <consortium name="The Broad Institute Genomics Platform"/>
            <consortium name="The Broad Institute Genome Sequencing Center for Infectious Disease"/>
            <person name="Wu L."/>
            <person name="Ma J."/>
        </authorList>
    </citation>
    <scope>NUCLEOTIDE SEQUENCE [LARGE SCALE GENOMIC DNA]</scope>
    <source>
        <strain evidence="4">CGMCC 1.12371</strain>
    </source>
</reference>
<dbReference type="Pfam" id="PF01593">
    <property type="entry name" value="Amino_oxidase"/>
    <property type="match status" value="1"/>
</dbReference>
<dbReference type="Pfam" id="PF13450">
    <property type="entry name" value="NAD_binding_8"/>
    <property type="match status" value="1"/>
</dbReference>
<dbReference type="Proteomes" id="UP001596501">
    <property type="component" value="Unassembled WGS sequence"/>
</dbReference>
<dbReference type="InterPro" id="IPR002937">
    <property type="entry name" value="Amino_oxidase"/>
</dbReference>
<evidence type="ECO:0000259" key="2">
    <source>
        <dbReference type="Pfam" id="PF01593"/>
    </source>
</evidence>
<dbReference type="PANTHER" id="PTHR16128:SF5">
    <property type="entry name" value="FAD_NAD(P)-BINDING OXIDOREDUCTASE FAMILY PROTEIN"/>
    <property type="match status" value="1"/>
</dbReference>
<sequence>MNKKRPSAPKATRPPDTAATTTPQRHIAVIGAGMAGVVCARTLVQAGHRVSLFEKSRGFGGRMATRHTEFGDFDHGAQYFTVRDPRFVTLLKTVPALARPWSANTVRVLDELGHVLASAPPPSEAHFVGTPSMNALVRHWAQPLSDGSLSADTLLETRVTHIERDALDATRWQLRTEGPADAQHVYGGFDQVLLALPNVQADSLLRASGLLPALREAMAHVTVAPCWTLMVAYPNAMQPGLSHLGPHWNAARSTHHRISWLARESSKPGRSPIERWTIQASPAWSAEHLEDDAERVKAKMLKGFAQITGIRAEPGHAVTHLWRYAQTQQPLGQPFLWNAEAGIGLCGDWCLGHRVENAFVSGLELALKVA</sequence>
<dbReference type="EMBL" id="JBHTCA010000015">
    <property type="protein sequence ID" value="MFC7410498.1"/>
    <property type="molecule type" value="Genomic_DNA"/>
</dbReference>
<comment type="caution">
    <text evidence="3">The sequence shown here is derived from an EMBL/GenBank/DDBJ whole genome shotgun (WGS) entry which is preliminary data.</text>
</comment>
<protein>
    <submittedName>
        <fullName evidence="3">NAD(P)/FAD-dependent oxidoreductase</fullName>
    </submittedName>
</protein>
<dbReference type="PANTHER" id="PTHR16128">
    <property type="entry name" value="FAD/NAD(P)-BINDING OXIDOREDUCTASE FAMILY PROTEIN"/>
    <property type="match status" value="1"/>
</dbReference>
<feature type="domain" description="Amine oxidase" evidence="2">
    <location>
        <begin position="131"/>
        <end position="366"/>
    </location>
</feature>
<dbReference type="Gene3D" id="3.50.50.60">
    <property type="entry name" value="FAD/NAD(P)-binding domain"/>
    <property type="match status" value="1"/>
</dbReference>
<dbReference type="Gene3D" id="3.90.660.10">
    <property type="match status" value="1"/>
</dbReference>
<dbReference type="SUPFAM" id="SSF51905">
    <property type="entry name" value="FAD/NAD(P)-binding domain"/>
    <property type="match status" value="1"/>
</dbReference>
<organism evidence="3 4">
    <name type="scientific">Hydrogenophaga atypica</name>
    <dbReference type="NCBI Taxonomy" id="249409"/>
    <lineage>
        <taxon>Bacteria</taxon>
        <taxon>Pseudomonadati</taxon>
        <taxon>Pseudomonadota</taxon>
        <taxon>Betaproteobacteria</taxon>
        <taxon>Burkholderiales</taxon>
        <taxon>Comamonadaceae</taxon>
        <taxon>Hydrogenophaga</taxon>
    </lineage>
</organism>
<dbReference type="RefSeq" id="WP_382225667.1">
    <property type="nucleotide sequence ID" value="NZ_JBHTCA010000015.1"/>
</dbReference>
<name>A0ABW2QSX9_9BURK</name>
<evidence type="ECO:0000313" key="4">
    <source>
        <dbReference type="Proteomes" id="UP001596501"/>
    </source>
</evidence>
<dbReference type="InterPro" id="IPR036188">
    <property type="entry name" value="FAD/NAD-bd_sf"/>
</dbReference>
<gene>
    <name evidence="3" type="ORF">ACFQPB_16655</name>
</gene>
<evidence type="ECO:0000256" key="1">
    <source>
        <dbReference type="SAM" id="MobiDB-lite"/>
    </source>
</evidence>
<feature type="compositionally biased region" description="Low complexity" evidence="1">
    <location>
        <begin position="8"/>
        <end position="22"/>
    </location>
</feature>
<keyword evidence="4" id="KW-1185">Reference proteome</keyword>
<feature type="region of interest" description="Disordered" evidence="1">
    <location>
        <begin position="1"/>
        <end position="22"/>
    </location>
</feature>
<proteinExistence type="predicted"/>